<evidence type="ECO:0000256" key="1">
    <source>
        <dbReference type="PROSITE-ProRule" id="PRU00409"/>
    </source>
</evidence>
<keyword evidence="1" id="KW-0067">ATP-binding</keyword>
<sequence length="404" mass="44865">MPMPPTAIILGARFPALGIISSLSAEGIPCVVCETRRLQAAWSRRASFRRMPDPRSDPEGAAARVADIAREVGRDGQVPVLIPTDDHFAQLLATFSEQLAPVATICGAASDAVALITDQLRFASWALERGLDVPRSVMASAFECQLPFPIIVKPLNFSCFLALDAELPTGVRHSDLRFRKIESAEDWADFRARHAGILEHFVVQEFVPGSSEDMYSIGIYADRTAAVRGIFVGRKLHGFPAAYGNTILGQNDEVPDTLLDEVRWIVSQLGYNGIAEFEYRREPGSDRFRLIEVNPRAWSWIAATKASQADIPLMAYQDLTGARIVDAVDNSDPGRIKAVRAFPDLINVLWRYRADAPDWVMSPLAWRRKLKARNLVVMEFNGFDPLVSLYCAALAIRDLIKNER</sequence>
<evidence type="ECO:0000259" key="2">
    <source>
        <dbReference type="PROSITE" id="PS50975"/>
    </source>
</evidence>
<dbReference type="RefSeq" id="WP_219504441.1">
    <property type="nucleotide sequence ID" value="NZ_JAHXDN010000004.1"/>
</dbReference>
<proteinExistence type="predicted"/>
<dbReference type="GO" id="GO:0046872">
    <property type="term" value="F:metal ion binding"/>
    <property type="evidence" value="ECO:0007669"/>
    <property type="project" value="InterPro"/>
</dbReference>
<gene>
    <name evidence="3" type="ORF">KX928_15420</name>
</gene>
<evidence type="ECO:0000313" key="3">
    <source>
        <dbReference type="EMBL" id="MBW4709181.1"/>
    </source>
</evidence>
<dbReference type="EMBL" id="JAHXDN010000004">
    <property type="protein sequence ID" value="MBW4709181.1"/>
    <property type="molecule type" value="Genomic_DNA"/>
</dbReference>
<organism evidence="3 4">
    <name type="scientific">Roseobacter insulae</name>
    <dbReference type="NCBI Taxonomy" id="2859783"/>
    <lineage>
        <taxon>Bacteria</taxon>
        <taxon>Pseudomonadati</taxon>
        <taxon>Pseudomonadota</taxon>
        <taxon>Alphaproteobacteria</taxon>
        <taxon>Rhodobacterales</taxon>
        <taxon>Roseobacteraceae</taxon>
        <taxon>Roseobacter</taxon>
    </lineage>
</organism>
<dbReference type="PROSITE" id="PS50975">
    <property type="entry name" value="ATP_GRASP"/>
    <property type="match status" value="1"/>
</dbReference>
<protein>
    <recommendedName>
        <fullName evidence="2">ATP-grasp domain-containing protein</fullName>
    </recommendedName>
</protein>
<name>A0A9X1FX48_9RHOB</name>
<reference evidence="3" key="1">
    <citation type="submission" date="2021-07" db="EMBL/GenBank/DDBJ databases">
        <title>Roseobacter insulae sp. nov., isolated from a tidal flat.</title>
        <authorList>
            <person name="Park S."/>
            <person name="Yoon J.-H."/>
        </authorList>
    </citation>
    <scope>NUCLEOTIDE SEQUENCE</scope>
    <source>
        <strain evidence="3">YSTF-M11</strain>
    </source>
</reference>
<feature type="domain" description="ATP-grasp" evidence="2">
    <location>
        <begin position="123"/>
        <end position="320"/>
    </location>
</feature>
<evidence type="ECO:0000313" key="4">
    <source>
        <dbReference type="Proteomes" id="UP001138661"/>
    </source>
</evidence>
<dbReference type="AlphaFoldDB" id="A0A9X1FX48"/>
<dbReference type="GO" id="GO:0005524">
    <property type="term" value="F:ATP binding"/>
    <property type="evidence" value="ECO:0007669"/>
    <property type="project" value="UniProtKB-UniRule"/>
</dbReference>
<comment type="caution">
    <text evidence="3">The sequence shown here is derived from an EMBL/GenBank/DDBJ whole genome shotgun (WGS) entry which is preliminary data.</text>
</comment>
<dbReference type="InterPro" id="IPR011761">
    <property type="entry name" value="ATP-grasp"/>
</dbReference>
<keyword evidence="4" id="KW-1185">Reference proteome</keyword>
<keyword evidence="1" id="KW-0547">Nucleotide-binding</keyword>
<accession>A0A9X1FX48</accession>
<dbReference type="Proteomes" id="UP001138661">
    <property type="component" value="Unassembled WGS sequence"/>
</dbReference>